<feature type="region of interest" description="Disordered" evidence="1">
    <location>
        <begin position="1"/>
        <end position="33"/>
    </location>
</feature>
<evidence type="ECO:0000256" key="1">
    <source>
        <dbReference type="SAM" id="MobiDB-lite"/>
    </source>
</evidence>
<feature type="compositionally biased region" description="Basic residues" evidence="1">
    <location>
        <begin position="1"/>
        <end position="12"/>
    </location>
</feature>
<reference evidence="2 3" key="1">
    <citation type="submission" date="2019-05" db="EMBL/GenBank/DDBJ databases">
        <title>Mikania micrantha, genome provides insights into the molecular mechanism of rapid growth.</title>
        <authorList>
            <person name="Liu B."/>
        </authorList>
    </citation>
    <scope>NUCLEOTIDE SEQUENCE [LARGE SCALE GENOMIC DNA]</scope>
    <source>
        <strain evidence="2">NLD-2019</strain>
        <tissue evidence="2">Leaf</tissue>
    </source>
</reference>
<proteinExistence type="predicted"/>
<comment type="caution">
    <text evidence="2">The sequence shown here is derived from an EMBL/GenBank/DDBJ whole genome shotgun (WGS) entry which is preliminary data.</text>
</comment>
<gene>
    <name evidence="2" type="ORF">E3N88_09614</name>
</gene>
<accession>A0A5N6PKF2</accession>
<evidence type="ECO:0000313" key="2">
    <source>
        <dbReference type="EMBL" id="KAD6454908.1"/>
    </source>
</evidence>
<dbReference type="AlphaFoldDB" id="A0A5N6PKF2"/>
<dbReference type="Proteomes" id="UP000326396">
    <property type="component" value="Linkage Group LG12"/>
</dbReference>
<keyword evidence="3" id="KW-1185">Reference proteome</keyword>
<sequence>MKTKKEGRKKRGGYQPPEFSTTMSFPPPPVGKTHQTCFARNFSLPTQIRTHSEEQKKKVDVDDVNAFKNLENVGGKQALSMHF</sequence>
<protein>
    <submittedName>
        <fullName evidence="2">Uncharacterized protein</fullName>
    </submittedName>
</protein>
<name>A0A5N6PKF2_9ASTR</name>
<dbReference type="EMBL" id="SZYD01000004">
    <property type="protein sequence ID" value="KAD6454908.1"/>
    <property type="molecule type" value="Genomic_DNA"/>
</dbReference>
<organism evidence="2 3">
    <name type="scientific">Mikania micrantha</name>
    <name type="common">bitter vine</name>
    <dbReference type="NCBI Taxonomy" id="192012"/>
    <lineage>
        <taxon>Eukaryota</taxon>
        <taxon>Viridiplantae</taxon>
        <taxon>Streptophyta</taxon>
        <taxon>Embryophyta</taxon>
        <taxon>Tracheophyta</taxon>
        <taxon>Spermatophyta</taxon>
        <taxon>Magnoliopsida</taxon>
        <taxon>eudicotyledons</taxon>
        <taxon>Gunneridae</taxon>
        <taxon>Pentapetalae</taxon>
        <taxon>asterids</taxon>
        <taxon>campanulids</taxon>
        <taxon>Asterales</taxon>
        <taxon>Asteraceae</taxon>
        <taxon>Asteroideae</taxon>
        <taxon>Heliantheae alliance</taxon>
        <taxon>Eupatorieae</taxon>
        <taxon>Mikania</taxon>
    </lineage>
</organism>
<evidence type="ECO:0000313" key="3">
    <source>
        <dbReference type="Proteomes" id="UP000326396"/>
    </source>
</evidence>